<reference evidence="3 4" key="1">
    <citation type="submission" date="2018-06" db="EMBL/GenBank/DDBJ databases">
        <title>Comparative genomics reveals the genomic features of Rhizophagus irregularis, R. cerebriforme, R. diaphanum and Gigaspora rosea, and their symbiotic lifestyle signature.</title>
        <authorList>
            <person name="Morin E."/>
            <person name="San Clemente H."/>
            <person name="Chen E.C.H."/>
            <person name="De La Providencia I."/>
            <person name="Hainaut M."/>
            <person name="Kuo A."/>
            <person name="Kohler A."/>
            <person name="Murat C."/>
            <person name="Tang N."/>
            <person name="Roy S."/>
            <person name="Loubradou J."/>
            <person name="Henrissat B."/>
            <person name="Grigoriev I.V."/>
            <person name="Corradi N."/>
            <person name="Roux C."/>
            <person name="Martin F.M."/>
        </authorList>
    </citation>
    <scope>NUCLEOTIDE SEQUENCE [LARGE SCALE GENOMIC DNA]</scope>
    <source>
        <strain evidence="3 4">DAOM 194757</strain>
    </source>
</reference>
<dbReference type="InterPro" id="IPR001878">
    <property type="entry name" value="Znf_CCHC"/>
</dbReference>
<dbReference type="Pfam" id="PF00098">
    <property type="entry name" value="zf-CCHC"/>
    <property type="match status" value="1"/>
</dbReference>
<dbReference type="InterPro" id="IPR036875">
    <property type="entry name" value="Znf_CCHC_sf"/>
</dbReference>
<comment type="caution">
    <text evidence="3">The sequence shown here is derived from an EMBL/GenBank/DDBJ whole genome shotgun (WGS) entry which is preliminary data.</text>
</comment>
<dbReference type="InterPro" id="IPR005162">
    <property type="entry name" value="Retrotrans_gag_dom"/>
</dbReference>
<feature type="domain" description="CCHC-type" evidence="2">
    <location>
        <begin position="240"/>
        <end position="253"/>
    </location>
</feature>
<evidence type="ECO:0000256" key="1">
    <source>
        <dbReference type="PROSITE-ProRule" id="PRU00047"/>
    </source>
</evidence>
<sequence>MNAKQFKEFMEMMSGRSSSKETNHVRIKCFFSTEDEDPIEWFDDFERAAEANNWNGDRRLQIASGYLKEAAADWYKEERINISYWKTGSEDEVERRKFAPPEKQHHWQLELNSLTQQEHERVDTYNTKVKRLLNRVNTNNGLPDAYIVRMFLDGLKGMNAALVAITAPKSLSDAVAAARRVEAGNYYSQHNLEQLKVKNELSDMKRIIDEMALNYAVLAHKLEKSRNEGQSLFQKKGPQCYKCGKIGHYIRDCMPKKKINEMSLNYADLTEKLNSNNNNRPMKERFPVERRGPQYISFDLNRIHNAGYIHSDFHSGNILRDKCISESIRSYISDLGLSKEKDINDSENCIYGVMPYIAPEKNLVIVIKVNSTDEIFSGYNCVGWDTSVKVDPGTPDYHKESGQVGIKAFAKEPATHAVVKGTAGGVLKRHRLMQKAHIDSL</sequence>
<organism evidence="3 4">
    <name type="scientific">Gigaspora rosea</name>
    <dbReference type="NCBI Taxonomy" id="44941"/>
    <lineage>
        <taxon>Eukaryota</taxon>
        <taxon>Fungi</taxon>
        <taxon>Fungi incertae sedis</taxon>
        <taxon>Mucoromycota</taxon>
        <taxon>Glomeromycotina</taxon>
        <taxon>Glomeromycetes</taxon>
        <taxon>Diversisporales</taxon>
        <taxon>Gigasporaceae</taxon>
        <taxon>Gigaspora</taxon>
    </lineage>
</organism>
<dbReference type="PANTHER" id="PTHR33223">
    <property type="entry name" value="CCHC-TYPE DOMAIN-CONTAINING PROTEIN"/>
    <property type="match status" value="1"/>
</dbReference>
<evidence type="ECO:0000259" key="2">
    <source>
        <dbReference type="PROSITE" id="PS50158"/>
    </source>
</evidence>
<dbReference type="PANTHER" id="PTHR33223:SF6">
    <property type="entry name" value="CCHC-TYPE DOMAIN-CONTAINING PROTEIN"/>
    <property type="match status" value="1"/>
</dbReference>
<evidence type="ECO:0000313" key="3">
    <source>
        <dbReference type="EMBL" id="RIB00254.1"/>
    </source>
</evidence>
<proteinExistence type="predicted"/>
<dbReference type="STRING" id="44941.A0A397TQS6"/>
<dbReference type="GO" id="GO:0008270">
    <property type="term" value="F:zinc ion binding"/>
    <property type="evidence" value="ECO:0007669"/>
    <property type="project" value="UniProtKB-KW"/>
</dbReference>
<dbReference type="PROSITE" id="PS50158">
    <property type="entry name" value="ZF_CCHC"/>
    <property type="match status" value="1"/>
</dbReference>
<evidence type="ECO:0000313" key="4">
    <source>
        <dbReference type="Proteomes" id="UP000266673"/>
    </source>
</evidence>
<dbReference type="Pfam" id="PF03732">
    <property type="entry name" value="Retrotrans_gag"/>
    <property type="match status" value="1"/>
</dbReference>
<dbReference type="SUPFAM" id="SSF57756">
    <property type="entry name" value="Retrovirus zinc finger-like domains"/>
    <property type="match status" value="1"/>
</dbReference>
<dbReference type="InterPro" id="IPR011009">
    <property type="entry name" value="Kinase-like_dom_sf"/>
</dbReference>
<protein>
    <recommendedName>
        <fullName evidence="2">CCHC-type domain-containing protein</fullName>
    </recommendedName>
</protein>
<dbReference type="SMART" id="SM00343">
    <property type="entry name" value="ZnF_C2HC"/>
    <property type="match status" value="1"/>
</dbReference>
<gene>
    <name evidence="3" type="ORF">C2G38_2234969</name>
</gene>
<keyword evidence="1" id="KW-0863">Zinc-finger</keyword>
<dbReference type="Proteomes" id="UP000266673">
    <property type="component" value="Unassembled WGS sequence"/>
</dbReference>
<dbReference type="AlphaFoldDB" id="A0A397TQS6"/>
<keyword evidence="4" id="KW-1185">Reference proteome</keyword>
<name>A0A397TQS6_9GLOM</name>
<accession>A0A397TQS6</accession>
<dbReference type="Gene3D" id="1.10.510.10">
    <property type="entry name" value="Transferase(Phosphotransferase) domain 1"/>
    <property type="match status" value="1"/>
</dbReference>
<dbReference type="GO" id="GO:0003676">
    <property type="term" value="F:nucleic acid binding"/>
    <property type="evidence" value="ECO:0007669"/>
    <property type="project" value="InterPro"/>
</dbReference>
<keyword evidence="1" id="KW-0862">Zinc</keyword>
<keyword evidence="1" id="KW-0479">Metal-binding</keyword>
<dbReference type="Gene3D" id="4.10.60.10">
    <property type="entry name" value="Zinc finger, CCHC-type"/>
    <property type="match status" value="1"/>
</dbReference>
<dbReference type="SUPFAM" id="SSF56112">
    <property type="entry name" value="Protein kinase-like (PK-like)"/>
    <property type="match status" value="1"/>
</dbReference>
<dbReference type="EMBL" id="QKWP01004691">
    <property type="protein sequence ID" value="RIB00254.1"/>
    <property type="molecule type" value="Genomic_DNA"/>
</dbReference>
<dbReference type="OrthoDB" id="2448791at2759"/>